<dbReference type="Proteomes" id="UP001237642">
    <property type="component" value="Unassembled WGS sequence"/>
</dbReference>
<evidence type="ECO:0000256" key="1">
    <source>
        <dbReference type="ARBA" id="ARBA00022603"/>
    </source>
</evidence>
<keyword evidence="5" id="KW-0438">Lignin biosynthesis</keyword>
<comment type="similarity">
    <text evidence="6">Belongs to the class I-like SAM-binding methyltransferase superfamily. Cation-dependent O-methyltransferase family.</text>
</comment>
<dbReference type="GO" id="GO:0009809">
    <property type="term" value="P:lignin biosynthetic process"/>
    <property type="evidence" value="ECO:0007669"/>
    <property type="project" value="UniProtKB-KW"/>
</dbReference>
<evidence type="ECO:0000313" key="8">
    <source>
        <dbReference type="Proteomes" id="UP001237642"/>
    </source>
</evidence>
<keyword evidence="2" id="KW-0808">Transferase</keyword>
<reference evidence="7" key="1">
    <citation type="submission" date="2023-02" db="EMBL/GenBank/DDBJ databases">
        <title>Genome of toxic invasive species Heracleum sosnowskyi carries increased number of genes despite the absence of recent whole-genome duplications.</title>
        <authorList>
            <person name="Schelkunov M."/>
            <person name="Shtratnikova V."/>
            <person name="Makarenko M."/>
            <person name="Klepikova A."/>
            <person name="Omelchenko D."/>
            <person name="Novikova G."/>
            <person name="Obukhova E."/>
            <person name="Bogdanov V."/>
            <person name="Penin A."/>
            <person name="Logacheva M."/>
        </authorList>
    </citation>
    <scope>NUCLEOTIDE SEQUENCE</scope>
    <source>
        <strain evidence="7">Hsosn_3</strain>
        <tissue evidence="7">Leaf</tissue>
    </source>
</reference>
<evidence type="ECO:0000256" key="2">
    <source>
        <dbReference type="ARBA" id="ARBA00022679"/>
    </source>
</evidence>
<comment type="caution">
    <text evidence="7">The sequence shown here is derived from an EMBL/GenBank/DDBJ whole genome shotgun (WGS) entry which is preliminary data.</text>
</comment>
<keyword evidence="3" id="KW-0949">S-adenosyl-L-methionine</keyword>
<dbReference type="PANTHER" id="PTHR10509">
    <property type="entry name" value="O-METHYLTRANSFERASE-RELATED"/>
    <property type="match status" value="1"/>
</dbReference>
<evidence type="ECO:0000256" key="5">
    <source>
        <dbReference type="ARBA" id="ARBA00022733"/>
    </source>
</evidence>
<protein>
    <submittedName>
        <fullName evidence="7">Caffeoyl-CoA O-methyltransferase</fullName>
    </submittedName>
</protein>
<evidence type="ECO:0000256" key="6">
    <source>
        <dbReference type="ARBA" id="ARBA00023453"/>
    </source>
</evidence>
<dbReference type="InterPro" id="IPR029063">
    <property type="entry name" value="SAM-dependent_MTases_sf"/>
</dbReference>
<keyword evidence="4" id="KW-0479">Metal-binding</keyword>
<evidence type="ECO:0000256" key="4">
    <source>
        <dbReference type="ARBA" id="ARBA00022723"/>
    </source>
</evidence>
<dbReference type="Pfam" id="PF01596">
    <property type="entry name" value="Methyltransf_3"/>
    <property type="match status" value="2"/>
</dbReference>
<sequence length="207" mass="23067">MADALVCKTILKNETLQQYIFDVSTKGREHKLLKEIREASFEKYSSNAIMGVLPDEGLFLSILLKLMNAKKTLEIGVFTGYSLLTTALALPDDGKIIAVDPSREAYEVGLPFIREAGVEHKITFVESEAFPVLDELLEKGEQFDFVFVDADKENYKNYHEKLLKLVKLGGAIARAIMDLNSSLASDPRIEISQVPIGDGVTLCRRII</sequence>
<dbReference type="PROSITE" id="PS51682">
    <property type="entry name" value="SAM_OMT_I"/>
    <property type="match status" value="1"/>
</dbReference>
<dbReference type="GO" id="GO:0032259">
    <property type="term" value="P:methylation"/>
    <property type="evidence" value="ECO:0007669"/>
    <property type="project" value="UniProtKB-KW"/>
</dbReference>
<dbReference type="InterPro" id="IPR050362">
    <property type="entry name" value="Cation-dep_OMT"/>
</dbReference>
<dbReference type="AlphaFoldDB" id="A0AAD8MRW2"/>
<organism evidence="7 8">
    <name type="scientific">Heracleum sosnowskyi</name>
    <dbReference type="NCBI Taxonomy" id="360622"/>
    <lineage>
        <taxon>Eukaryota</taxon>
        <taxon>Viridiplantae</taxon>
        <taxon>Streptophyta</taxon>
        <taxon>Embryophyta</taxon>
        <taxon>Tracheophyta</taxon>
        <taxon>Spermatophyta</taxon>
        <taxon>Magnoliopsida</taxon>
        <taxon>eudicotyledons</taxon>
        <taxon>Gunneridae</taxon>
        <taxon>Pentapetalae</taxon>
        <taxon>asterids</taxon>
        <taxon>campanulids</taxon>
        <taxon>Apiales</taxon>
        <taxon>Apiaceae</taxon>
        <taxon>Apioideae</taxon>
        <taxon>apioid superclade</taxon>
        <taxon>Tordylieae</taxon>
        <taxon>Tordyliinae</taxon>
        <taxon>Heracleum</taxon>
    </lineage>
</organism>
<evidence type="ECO:0000256" key="3">
    <source>
        <dbReference type="ARBA" id="ARBA00022691"/>
    </source>
</evidence>
<dbReference type="CDD" id="cd02440">
    <property type="entry name" value="AdoMet_MTases"/>
    <property type="match status" value="1"/>
</dbReference>
<reference evidence="7" key="2">
    <citation type="submission" date="2023-05" db="EMBL/GenBank/DDBJ databases">
        <authorList>
            <person name="Schelkunov M.I."/>
        </authorList>
    </citation>
    <scope>NUCLEOTIDE SEQUENCE</scope>
    <source>
        <strain evidence="7">Hsosn_3</strain>
        <tissue evidence="7">Leaf</tissue>
    </source>
</reference>
<dbReference type="GO" id="GO:0008757">
    <property type="term" value="F:S-adenosylmethionine-dependent methyltransferase activity"/>
    <property type="evidence" value="ECO:0007669"/>
    <property type="project" value="TreeGrafter"/>
</dbReference>
<name>A0AAD8MRW2_9APIA</name>
<dbReference type="EMBL" id="JAUIZM010000004">
    <property type="protein sequence ID" value="KAK1387090.1"/>
    <property type="molecule type" value="Genomic_DNA"/>
</dbReference>
<proteinExistence type="inferred from homology"/>
<keyword evidence="8" id="KW-1185">Reference proteome</keyword>
<evidence type="ECO:0000313" key="7">
    <source>
        <dbReference type="EMBL" id="KAK1387090.1"/>
    </source>
</evidence>
<dbReference type="Gene3D" id="3.40.50.150">
    <property type="entry name" value="Vaccinia Virus protein VP39"/>
    <property type="match status" value="1"/>
</dbReference>
<dbReference type="InterPro" id="IPR002935">
    <property type="entry name" value="SAM_O-MeTrfase"/>
</dbReference>
<dbReference type="GO" id="GO:0008171">
    <property type="term" value="F:O-methyltransferase activity"/>
    <property type="evidence" value="ECO:0007669"/>
    <property type="project" value="InterPro"/>
</dbReference>
<keyword evidence="1" id="KW-0489">Methyltransferase</keyword>
<accession>A0AAD8MRW2</accession>
<dbReference type="PANTHER" id="PTHR10509:SF34">
    <property type="entry name" value="TAPETUM-SPECIFIC METHYLTRANSFERASE 1"/>
    <property type="match status" value="1"/>
</dbReference>
<dbReference type="SUPFAM" id="SSF53335">
    <property type="entry name" value="S-adenosyl-L-methionine-dependent methyltransferases"/>
    <property type="match status" value="1"/>
</dbReference>
<gene>
    <name evidence="7" type="ORF">POM88_015268</name>
</gene>